<dbReference type="CDD" id="cd00761">
    <property type="entry name" value="Glyco_tranf_GTA_type"/>
    <property type="match status" value="1"/>
</dbReference>
<dbReference type="Gene3D" id="3.90.550.10">
    <property type="entry name" value="Spore Coat Polysaccharide Biosynthesis Protein SpsA, Chain A"/>
    <property type="match status" value="1"/>
</dbReference>
<keyword evidence="1" id="KW-0472">Membrane</keyword>
<proteinExistence type="predicted"/>
<evidence type="ECO:0000313" key="3">
    <source>
        <dbReference type="EMBL" id="WIH96289.1"/>
    </source>
</evidence>
<keyword evidence="1" id="KW-0812">Transmembrane</keyword>
<organism evidence="3 4">
    <name type="scientific">Empedobacter falsenii</name>
    <dbReference type="NCBI Taxonomy" id="343874"/>
    <lineage>
        <taxon>Bacteria</taxon>
        <taxon>Pseudomonadati</taxon>
        <taxon>Bacteroidota</taxon>
        <taxon>Flavobacteriia</taxon>
        <taxon>Flavobacteriales</taxon>
        <taxon>Weeksellaceae</taxon>
        <taxon>Empedobacter</taxon>
    </lineage>
</organism>
<dbReference type="PANTHER" id="PTHR43685">
    <property type="entry name" value="GLYCOSYLTRANSFERASE"/>
    <property type="match status" value="1"/>
</dbReference>
<keyword evidence="4" id="KW-1185">Reference proteome</keyword>
<dbReference type="Pfam" id="PF00535">
    <property type="entry name" value="Glycos_transf_2"/>
    <property type="match status" value="1"/>
</dbReference>
<protein>
    <submittedName>
        <fullName evidence="3">Glycosyltransferase family 2 protein</fullName>
    </submittedName>
</protein>
<dbReference type="InterPro" id="IPR050834">
    <property type="entry name" value="Glycosyltransf_2"/>
</dbReference>
<name>A0ABY8V4I8_9FLAO</name>
<feature type="domain" description="Glycosyltransferase 2-like" evidence="2">
    <location>
        <begin position="5"/>
        <end position="119"/>
    </location>
</feature>
<dbReference type="Proteomes" id="UP001223501">
    <property type="component" value="Chromosome"/>
</dbReference>
<dbReference type="RefSeq" id="WP_284582914.1">
    <property type="nucleotide sequence ID" value="NZ_CP106831.1"/>
</dbReference>
<feature type="transmembrane region" description="Helical" evidence="1">
    <location>
        <begin position="231"/>
        <end position="248"/>
    </location>
</feature>
<dbReference type="InterPro" id="IPR001173">
    <property type="entry name" value="Glyco_trans_2-like"/>
</dbReference>
<dbReference type="SUPFAM" id="SSF53448">
    <property type="entry name" value="Nucleotide-diphospho-sugar transferases"/>
    <property type="match status" value="1"/>
</dbReference>
<evidence type="ECO:0000313" key="4">
    <source>
        <dbReference type="Proteomes" id="UP001223501"/>
    </source>
</evidence>
<dbReference type="EMBL" id="CP106831">
    <property type="protein sequence ID" value="WIH96289.1"/>
    <property type="molecule type" value="Genomic_DNA"/>
</dbReference>
<sequence>MYSLSVVIPCYNSALTIVESLNSIFIQKYKINEIILVDDGSSDNTVSTIEEYIKESSFSNFKLIKQKNSGPSAARNNGIKNSTSEWIAFLDSDDKWLPDKLEKQLHFLKLNPKIVLISGGHGNFFFDKKVDSQKINLKKLCFKNFFETPTVIVKKDVVSQFFFDENMRYSEDYNLWLNIVSEHDSLYVNSILSMSILNKKSFGESGLSKNLFSMEKGELKAITNQRKKGSISFPFYVLVVSVSILKFIRRLIITKLR</sequence>
<dbReference type="InterPro" id="IPR029044">
    <property type="entry name" value="Nucleotide-diphossugar_trans"/>
</dbReference>
<keyword evidence="1" id="KW-1133">Transmembrane helix</keyword>
<evidence type="ECO:0000256" key="1">
    <source>
        <dbReference type="SAM" id="Phobius"/>
    </source>
</evidence>
<evidence type="ECO:0000259" key="2">
    <source>
        <dbReference type="Pfam" id="PF00535"/>
    </source>
</evidence>
<accession>A0ABY8V4I8</accession>
<reference evidence="3 4" key="1">
    <citation type="submission" date="2022-09" db="EMBL/GenBank/DDBJ databases">
        <title>Whole genome sequencing analysis of tet(X)-positive Empedobacter falsenii YWS9-3.</title>
        <authorList>
            <person name="Chen C."/>
            <person name="Lv Y.-L."/>
        </authorList>
    </citation>
    <scope>NUCLEOTIDE SEQUENCE [LARGE SCALE GENOMIC DNA]</scope>
    <source>
        <strain evidence="3 4">YWS9-3_T</strain>
    </source>
</reference>
<dbReference type="PANTHER" id="PTHR43685:SF2">
    <property type="entry name" value="GLYCOSYLTRANSFERASE 2-LIKE DOMAIN-CONTAINING PROTEIN"/>
    <property type="match status" value="1"/>
</dbReference>
<gene>
    <name evidence="3" type="ORF">OBA43_08320</name>
</gene>